<dbReference type="InterPro" id="IPR015991">
    <property type="entry name" value="TatD/YcfH-like"/>
</dbReference>
<feature type="binding site" evidence="4">
    <location>
        <position position="91"/>
    </location>
    <ligand>
        <name>a divalent metal cation</name>
        <dbReference type="ChEBI" id="CHEBI:60240"/>
        <label>1</label>
    </ligand>
</feature>
<feature type="binding site" evidence="4">
    <location>
        <position position="203"/>
    </location>
    <ligand>
        <name>a divalent metal cation</name>
        <dbReference type="ChEBI" id="CHEBI:60240"/>
        <label>1</label>
    </ligand>
</feature>
<dbReference type="FunFam" id="3.20.20.140:FF:000005">
    <property type="entry name" value="TatD family hydrolase"/>
    <property type="match status" value="1"/>
</dbReference>
<keyword evidence="6" id="KW-1185">Reference proteome</keyword>
<comment type="similarity">
    <text evidence="1">Belongs to the metallo-dependent hydrolases superfamily. TatD-type hydrolase family.</text>
</comment>
<dbReference type="InterPro" id="IPR018228">
    <property type="entry name" value="DNase_TatD-rel_CS"/>
</dbReference>
<dbReference type="OrthoDB" id="9810005at2"/>
<comment type="caution">
    <text evidence="5">The sequence shown here is derived from an EMBL/GenBank/DDBJ whole genome shotgun (WGS) entry which is preliminary data.</text>
</comment>
<dbReference type="PIRSF" id="PIRSF005902">
    <property type="entry name" value="DNase_TatD"/>
    <property type="match status" value="1"/>
</dbReference>
<dbReference type="GO" id="GO:0004536">
    <property type="term" value="F:DNA nuclease activity"/>
    <property type="evidence" value="ECO:0007669"/>
    <property type="project" value="InterPro"/>
</dbReference>
<evidence type="ECO:0000256" key="2">
    <source>
        <dbReference type="ARBA" id="ARBA00022723"/>
    </source>
</evidence>
<organism evidence="5 6">
    <name type="scientific">Methylovirgula ligni</name>
    <dbReference type="NCBI Taxonomy" id="569860"/>
    <lineage>
        <taxon>Bacteria</taxon>
        <taxon>Pseudomonadati</taxon>
        <taxon>Pseudomonadota</taxon>
        <taxon>Alphaproteobacteria</taxon>
        <taxon>Hyphomicrobiales</taxon>
        <taxon>Beijerinckiaceae</taxon>
        <taxon>Methylovirgula</taxon>
    </lineage>
</organism>
<dbReference type="SUPFAM" id="SSF51556">
    <property type="entry name" value="Metallo-dependent hydrolases"/>
    <property type="match status" value="1"/>
</dbReference>
<evidence type="ECO:0000256" key="1">
    <source>
        <dbReference type="ARBA" id="ARBA00009275"/>
    </source>
</evidence>
<feature type="binding site" evidence="4">
    <location>
        <position position="153"/>
    </location>
    <ligand>
        <name>a divalent metal cation</name>
        <dbReference type="ChEBI" id="CHEBI:60240"/>
        <label>2</label>
    </ligand>
</feature>
<dbReference type="InterPro" id="IPR001130">
    <property type="entry name" value="TatD-like"/>
</dbReference>
<protein>
    <submittedName>
        <fullName evidence="5">TatD DNase family protein</fullName>
    </submittedName>
</protein>
<dbReference type="GO" id="GO:0005829">
    <property type="term" value="C:cytosol"/>
    <property type="evidence" value="ECO:0007669"/>
    <property type="project" value="TreeGrafter"/>
</dbReference>
<feature type="binding site" evidence="4">
    <location>
        <position position="6"/>
    </location>
    <ligand>
        <name>a divalent metal cation</name>
        <dbReference type="ChEBI" id="CHEBI:60240"/>
        <label>1</label>
    </ligand>
</feature>
<dbReference type="PANTHER" id="PTHR46124">
    <property type="entry name" value="D-AMINOACYL-TRNA DEACYLASE"/>
    <property type="match status" value="1"/>
</dbReference>
<dbReference type="PROSITE" id="PS01137">
    <property type="entry name" value="TATD_1"/>
    <property type="match status" value="1"/>
</dbReference>
<keyword evidence="2 4" id="KW-0479">Metal-binding</keyword>
<keyword evidence="3" id="KW-0378">Hydrolase</keyword>
<dbReference type="PROSITE" id="PS01090">
    <property type="entry name" value="TATD_2"/>
    <property type="match status" value="1"/>
</dbReference>
<proteinExistence type="inferred from homology"/>
<dbReference type="Gene3D" id="3.20.20.140">
    <property type="entry name" value="Metal-dependent hydrolases"/>
    <property type="match status" value="1"/>
</dbReference>
<dbReference type="AlphaFoldDB" id="A0A3D9YMU0"/>
<evidence type="ECO:0000313" key="5">
    <source>
        <dbReference type="EMBL" id="REF83211.1"/>
    </source>
</evidence>
<reference evidence="5 6" key="1">
    <citation type="submission" date="2018-08" db="EMBL/GenBank/DDBJ databases">
        <title>Genomic Encyclopedia of Type Strains, Phase IV (KMG-IV): sequencing the most valuable type-strain genomes for metagenomic binning, comparative biology and taxonomic classification.</title>
        <authorList>
            <person name="Goeker M."/>
        </authorList>
    </citation>
    <scope>NUCLEOTIDE SEQUENCE [LARGE SCALE GENOMIC DNA]</scope>
    <source>
        <strain evidence="5 6">BW863</strain>
    </source>
</reference>
<dbReference type="NCBIfam" id="TIGR00010">
    <property type="entry name" value="YchF/TatD family DNA exonuclease"/>
    <property type="match status" value="1"/>
</dbReference>
<dbReference type="GO" id="GO:0046872">
    <property type="term" value="F:metal ion binding"/>
    <property type="evidence" value="ECO:0007669"/>
    <property type="project" value="UniProtKB-KW"/>
</dbReference>
<name>A0A3D9YMU0_9HYPH</name>
<dbReference type="EMBL" id="QUMO01000006">
    <property type="protein sequence ID" value="REF83211.1"/>
    <property type="molecule type" value="Genomic_DNA"/>
</dbReference>
<accession>A0A3D9YMU0</accession>
<feature type="binding site" evidence="4">
    <location>
        <position position="8"/>
    </location>
    <ligand>
        <name>a divalent metal cation</name>
        <dbReference type="ChEBI" id="CHEBI:60240"/>
        <label>1</label>
    </ligand>
</feature>
<gene>
    <name evidence="5" type="ORF">DES32_3126</name>
</gene>
<dbReference type="CDD" id="cd01310">
    <property type="entry name" value="TatD_DNAse"/>
    <property type="match status" value="1"/>
</dbReference>
<sequence>MLIDSHCHLDFSDFASDRDGVVARARAAGLKRMITISTRVAKFAEIRALAEAYEDVFCTIGTHPMNAKEEQVSVEELIALAQYEKCVGIGEAGLDYHYDDTPHDLAAQVFRTHIAAARETGLPLVIHSRDADDDMAKILEEEMGKGAFKAILHCFTSTRRLAEAGVALGLYVSFSGLLTFKKSDELRAIARGVPNERLLVETDAPYLAPVPYRGKRNEPAYVAETAKVLAEVKGLTPAELAAITSANVLRLFTKMPAPVVAA</sequence>
<feature type="binding site" evidence="4">
    <location>
        <position position="127"/>
    </location>
    <ligand>
        <name>a divalent metal cation</name>
        <dbReference type="ChEBI" id="CHEBI:60240"/>
        <label>2</label>
    </ligand>
</feature>
<dbReference type="InterPro" id="IPR032466">
    <property type="entry name" value="Metal_Hydrolase"/>
</dbReference>
<dbReference type="GO" id="GO:0016788">
    <property type="term" value="F:hydrolase activity, acting on ester bonds"/>
    <property type="evidence" value="ECO:0007669"/>
    <property type="project" value="InterPro"/>
</dbReference>
<dbReference type="Proteomes" id="UP000256900">
    <property type="component" value="Unassembled WGS sequence"/>
</dbReference>
<evidence type="ECO:0000313" key="6">
    <source>
        <dbReference type="Proteomes" id="UP000256900"/>
    </source>
</evidence>
<evidence type="ECO:0000256" key="3">
    <source>
        <dbReference type="ARBA" id="ARBA00022801"/>
    </source>
</evidence>
<dbReference type="Pfam" id="PF01026">
    <property type="entry name" value="TatD_DNase"/>
    <property type="match status" value="1"/>
</dbReference>
<dbReference type="RefSeq" id="WP_115837707.1">
    <property type="nucleotide sequence ID" value="NZ_CP025086.1"/>
</dbReference>
<evidence type="ECO:0000256" key="4">
    <source>
        <dbReference type="PIRSR" id="PIRSR005902-1"/>
    </source>
</evidence>
<dbReference type="PANTHER" id="PTHR46124:SF2">
    <property type="entry name" value="D-AMINOACYL-TRNA DEACYLASE"/>
    <property type="match status" value="1"/>
</dbReference>